<reference evidence="2" key="1">
    <citation type="submission" date="2016-11" db="UniProtKB">
        <authorList>
            <consortium name="WormBaseParasite"/>
        </authorList>
    </citation>
    <scope>IDENTIFICATION</scope>
</reference>
<name>A0A1I7ZLI7_9BILA</name>
<dbReference type="Proteomes" id="UP000095287">
    <property type="component" value="Unplaced"/>
</dbReference>
<evidence type="ECO:0000313" key="1">
    <source>
        <dbReference type="Proteomes" id="UP000095287"/>
    </source>
</evidence>
<organism evidence="1 2">
    <name type="scientific">Steinernema glaseri</name>
    <dbReference type="NCBI Taxonomy" id="37863"/>
    <lineage>
        <taxon>Eukaryota</taxon>
        <taxon>Metazoa</taxon>
        <taxon>Ecdysozoa</taxon>
        <taxon>Nematoda</taxon>
        <taxon>Chromadorea</taxon>
        <taxon>Rhabditida</taxon>
        <taxon>Tylenchina</taxon>
        <taxon>Panagrolaimomorpha</taxon>
        <taxon>Strongyloidoidea</taxon>
        <taxon>Steinernematidae</taxon>
        <taxon>Steinernema</taxon>
    </lineage>
</organism>
<proteinExistence type="predicted"/>
<protein>
    <submittedName>
        <fullName evidence="2">Uncharacterized protein</fullName>
    </submittedName>
</protein>
<accession>A0A1I7ZLI7</accession>
<evidence type="ECO:0000313" key="2">
    <source>
        <dbReference type="WBParaSite" id="L893_g27637.t1"/>
    </source>
</evidence>
<dbReference type="WBParaSite" id="L893_g27637.t1">
    <property type="protein sequence ID" value="L893_g27637.t1"/>
    <property type="gene ID" value="L893_g27637"/>
</dbReference>
<keyword evidence="1" id="KW-1185">Reference proteome</keyword>
<sequence>MQRHIVAVRSTLPKAFYERSVSYDFDTDDFNPFPHKLTREVHYYRKRRVRLNDLRACGLLPPRPDPYFCDDDIDLSV</sequence>
<dbReference type="AlphaFoldDB" id="A0A1I7ZLI7"/>